<protein>
    <recommendedName>
        <fullName evidence="3">DUF2946 family protein</fullName>
    </recommendedName>
</protein>
<evidence type="ECO:0000313" key="2">
    <source>
        <dbReference type="Proteomes" id="UP000247454"/>
    </source>
</evidence>
<evidence type="ECO:0008006" key="3">
    <source>
        <dbReference type="Google" id="ProtNLM"/>
    </source>
</evidence>
<comment type="caution">
    <text evidence="1">The sequence shown here is derived from an EMBL/GenBank/DDBJ whole genome shotgun (WGS) entry which is preliminary data.</text>
</comment>
<organism evidence="1 2">
    <name type="scientific">Phyllobacterium leguminum</name>
    <dbReference type="NCBI Taxonomy" id="314237"/>
    <lineage>
        <taxon>Bacteria</taxon>
        <taxon>Pseudomonadati</taxon>
        <taxon>Pseudomonadota</taxon>
        <taxon>Alphaproteobacteria</taxon>
        <taxon>Hyphomicrobiales</taxon>
        <taxon>Phyllobacteriaceae</taxon>
        <taxon>Phyllobacterium</taxon>
    </lineage>
</organism>
<reference evidence="1 2" key="1">
    <citation type="submission" date="2018-06" db="EMBL/GenBank/DDBJ databases">
        <title>Genomic Encyclopedia of Type Strains, Phase III (KMG-III): the genomes of soil and plant-associated and newly described type strains.</title>
        <authorList>
            <person name="Whitman W."/>
        </authorList>
    </citation>
    <scope>NUCLEOTIDE SEQUENCE [LARGE SCALE GENOMIC DNA]</scope>
    <source>
        <strain evidence="1 2">ORS 1419</strain>
    </source>
</reference>
<sequence>MRFTRQLLKDRLSAGAIALLMAYLLVLQSLLGIMAQSAMATSALGPLHVICTSTGAEAADPGGQGGLPQKAPECPCASLCQLASGATPAILNSNPDLPVIVRSYAVKIGPVLPDAGRHLPRGLIGQPRAPPVSL</sequence>
<dbReference type="InterPro" id="IPR021333">
    <property type="entry name" value="DUF2946"/>
</dbReference>
<name>A0A318T8Z9_9HYPH</name>
<dbReference type="OrthoDB" id="8401563at2"/>
<dbReference type="RefSeq" id="WP_146226045.1">
    <property type="nucleotide sequence ID" value="NZ_QJTF01000002.1"/>
</dbReference>
<dbReference type="EMBL" id="QJTF01000002">
    <property type="protein sequence ID" value="PYE89938.1"/>
    <property type="molecule type" value="Genomic_DNA"/>
</dbReference>
<evidence type="ECO:0000313" key="1">
    <source>
        <dbReference type="EMBL" id="PYE89938.1"/>
    </source>
</evidence>
<dbReference type="Pfam" id="PF11162">
    <property type="entry name" value="DUF2946"/>
    <property type="match status" value="1"/>
</dbReference>
<dbReference type="Proteomes" id="UP000247454">
    <property type="component" value="Unassembled WGS sequence"/>
</dbReference>
<keyword evidence="2" id="KW-1185">Reference proteome</keyword>
<accession>A0A318T8Z9</accession>
<proteinExistence type="predicted"/>
<dbReference type="AlphaFoldDB" id="A0A318T8Z9"/>
<gene>
    <name evidence="1" type="ORF">C7477_10224</name>
</gene>